<evidence type="ECO:0000313" key="2">
    <source>
        <dbReference type="EMBL" id="CAG4920460.1"/>
    </source>
</evidence>
<dbReference type="EMBL" id="CAJQZC010000012">
    <property type="protein sequence ID" value="CAG4920460.1"/>
    <property type="molecule type" value="Genomic_DNA"/>
</dbReference>
<comment type="caution">
    <text evidence="2">The sequence shown here is derived from an EMBL/GenBank/DDBJ whole genome shotgun (WGS) entry which is preliminary data.</text>
</comment>
<sequence>MTQSGMADLDSQDIEQQQHRYQREEFRSAVRALLMNPLMSPGHEDFSAVRRQADVLREWFSRETGWALQIEREGARLGAHLAHQEHHRQTLPRALRMPDLVDARWPSAQSRSGR</sequence>
<evidence type="ECO:0000313" key="3">
    <source>
        <dbReference type="Proteomes" id="UP000789704"/>
    </source>
</evidence>
<dbReference type="InterPro" id="IPR013494">
    <property type="entry name" value="CHP02678"/>
</dbReference>
<reference evidence="2" key="1">
    <citation type="submission" date="2021-04" db="EMBL/GenBank/DDBJ databases">
        <authorList>
            <person name="Vanwijnsberghe S."/>
        </authorList>
    </citation>
    <scope>NUCLEOTIDE SEQUENCE</scope>
    <source>
        <strain evidence="2">LMG 31841</strain>
    </source>
</reference>
<accession>A0A9N8S143</accession>
<keyword evidence="3" id="KW-1185">Reference proteome</keyword>
<dbReference type="AlphaFoldDB" id="A0A9N8S143"/>
<organism evidence="2 3">
    <name type="scientific">Paraburkholderia saeva</name>
    <dbReference type="NCBI Taxonomy" id="2777537"/>
    <lineage>
        <taxon>Bacteria</taxon>
        <taxon>Pseudomonadati</taxon>
        <taxon>Pseudomonadota</taxon>
        <taxon>Betaproteobacteria</taxon>
        <taxon>Burkholderiales</taxon>
        <taxon>Burkholderiaceae</taxon>
        <taxon>Paraburkholderia</taxon>
    </lineage>
</organism>
<name>A0A9N8S143_9BURK</name>
<gene>
    <name evidence="2" type="ORF">LMG31841_04986</name>
</gene>
<dbReference type="Proteomes" id="UP000789704">
    <property type="component" value="Unassembled WGS sequence"/>
</dbReference>
<feature type="region of interest" description="Disordered" evidence="1">
    <location>
        <begin position="1"/>
        <end position="22"/>
    </location>
</feature>
<evidence type="ECO:0000256" key="1">
    <source>
        <dbReference type="SAM" id="MobiDB-lite"/>
    </source>
</evidence>
<dbReference type="Pfam" id="PF09661">
    <property type="entry name" value="DUF2398"/>
    <property type="match status" value="1"/>
</dbReference>
<proteinExistence type="predicted"/>
<protein>
    <submittedName>
        <fullName evidence="2">Uncharacterized protein</fullName>
    </submittedName>
</protein>